<reference evidence="3" key="1">
    <citation type="submission" date="2022-07" db="EMBL/GenBank/DDBJ databases">
        <title>Genome Sequence of Physisporinus lineatus.</title>
        <authorList>
            <person name="Buettner E."/>
        </authorList>
    </citation>
    <scope>NUCLEOTIDE SEQUENCE</scope>
    <source>
        <strain evidence="3">VT162</strain>
    </source>
</reference>
<dbReference type="InterPro" id="IPR011990">
    <property type="entry name" value="TPR-like_helical_dom_sf"/>
</dbReference>
<evidence type="ECO:0000313" key="4">
    <source>
        <dbReference type="Proteomes" id="UP001212997"/>
    </source>
</evidence>
<dbReference type="PANTHER" id="PTHR19959:SF119">
    <property type="entry name" value="FUNGAL LIPASE-LIKE DOMAIN-CONTAINING PROTEIN"/>
    <property type="match status" value="1"/>
</dbReference>
<keyword evidence="1" id="KW-0802">TPR repeat</keyword>
<dbReference type="EMBL" id="JANAWD010001280">
    <property type="protein sequence ID" value="KAJ3473720.1"/>
    <property type="molecule type" value="Genomic_DNA"/>
</dbReference>
<organism evidence="3 4">
    <name type="scientific">Meripilus lineatus</name>
    <dbReference type="NCBI Taxonomy" id="2056292"/>
    <lineage>
        <taxon>Eukaryota</taxon>
        <taxon>Fungi</taxon>
        <taxon>Dikarya</taxon>
        <taxon>Basidiomycota</taxon>
        <taxon>Agaricomycotina</taxon>
        <taxon>Agaricomycetes</taxon>
        <taxon>Polyporales</taxon>
        <taxon>Meripilaceae</taxon>
        <taxon>Meripilus</taxon>
    </lineage>
</organism>
<feature type="repeat" description="TPR" evidence="1">
    <location>
        <begin position="331"/>
        <end position="364"/>
    </location>
</feature>
<dbReference type="SMART" id="SM00028">
    <property type="entry name" value="TPR"/>
    <property type="match status" value="2"/>
</dbReference>
<accession>A0AAD5UP13</accession>
<comment type="caution">
    <text evidence="3">The sequence shown here is derived from an EMBL/GenBank/DDBJ whole genome shotgun (WGS) entry which is preliminary data.</text>
</comment>
<name>A0AAD5UP13_9APHY</name>
<proteinExistence type="predicted"/>
<dbReference type="Pfam" id="PF13181">
    <property type="entry name" value="TPR_8"/>
    <property type="match status" value="1"/>
</dbReference>
<dbReference type="AlphaFoldDB" id="A0AAD5UP13"/>
<gene>
    <name evidence="3" type="ORF">NLI96_g12857</name>
</gene>
<keyword evidence="4" id="KW-1185">Reference proteome</keyword>
<dbReference type="PANTHER" id="PTHR19959">
    <property type="entry name" value="KINESIN LIGHT CHAIN"/>
    <property type="match status" value="1"/>
</dbReference>
<feature type="compositionally biased region" description="Low complexity" evidence="2">
    <location>
        <begin position="565"/>
        <end position="577"/>
    </location>
</feature>
<evidence type="ECO:0000256" key="1">
    <source>
        <dbReference type="PROSITE-ProRule" id="PRU00339"/>
    </source>
</evidence>
<protein>
    <submittedName>
        <fullName evidence="3">Uncharacterized protein</fullName>
    </submittedName>
</protein>
<evidence type="ECO:0000256" key="2">
    <source>
        <dbReference type="SAM" id="MobiDB-lite"/>
    </source>
</evidence>
<dbReference type="Proteomes" id="UP001212997">
    <property type="component" value="Unassembled WGS sequence"/>
</dbReference>
<dbReference type="InterPro" id="IPR019734">
    <property type="entry name" value="TPR_rpt"/>
</dbReference>
<dbReference type="SUPFAM" id="SSF48452">
    <property type="entry name" value="TPR-like"/>
    <property type="match status" value="2"/>
</dbReference>
<dbReference type="Pfam" id="PF13374">
    <property type="entry name" value="TPR_10"/>
    <property type="match status" value="1"/>
</dbReference>
<dbReference type="PROSITE" id="PS50005">
    <property type="entry name" value="TPR"/>
    <property type="match status" value="1"/>
</dbReference>
<sequence>MRVGTYASHFLKTLAGFASSRHKLGDREGAIRCWVQVVNICALIGNGYSVENAKGSKSGFGGLRLDRSTCIPWLADAIRYLALYSPQKLVPSTSHRNSQIRLWDAWVEVAQQDATYTPCLEDVLESHINGLFYIGDRLPRSFDVPDSKIRTFKIIPYQKATVDVWRGLAERDPMVYTPHLAKVLKEIVSDHRPRDKEINGDAVDDSYRNEFIDHRRKMMDVWRWVVEQNIVTYGPNLADALELSASDCCQMQRHTEAIRFRREAMDVWRELTQRDNTSYGHRLENSLRHLALDFSQLQDSSDKIAPRYEAVAIWRELTERNASPYGAGDPVRSLYEMGRSLSQLGRHDEALAFYYEAVKARRPQANVNSTTLDYSYFESLRAMSWCLSCLNRDMEAVPWIHECVNGFRKLGLHEELFMALDTQSVVLAQINKFEMAISASQEAVQGFRLLSDLDSHRYHPGLAPILHNLSVHLCSLGQYDQALKSAEESLAIYRTLTSNIPLKCDQYFAGTLRRYAFILEQVGRSEEAAQARDEASEVERGLVPVNEVTDSESDSASQVSETESDSSLASSVIQSSSEQFRVQSSVKFLSELLQDSEI</sequence>
<evidence type="ECO:0000313" key="3">
    <source>
        <dbReference type="EMBL" id="KAJ3473720.1"/>
    </source>
</evidence>
<dbReference type="Gene3D" id="1.25.40.10">
    <property type="entry name" value="Tetratricopeptide repeat domain"/>
    <property type="match status" value="2"/>
</dbReference>
<feature type="region of interest" description="Disordered" evidence="2">
    <location>
        <begin position="544"/>
        <end position="578"/>
    </location>
</feature>